<dbReference type="Gene3D" id="3.30.420.10">
    <property type="entry name" value="Ribonuclease H-like superfamily/Ribonuclease H"/>
    <property type="match status" value="1"/>
</dbReference>
<evidence type="ECO:0000313" key="2">
    <source>
        <dbReference type="Proteomes" id="UP000276133"/>
    </source>
</evidence>
<proteinExistence type="predicted"/>
<protein>
    <submittedName>
        <fullName evidence="1">Glucosylceramidase 4</fullName>
    </submittedName>
</protein>
<dbReference type="EMBL" id="REGN01002755">
    <property type="protein sequence ID" value="RNA26344.1"/>
    <property type="molecule type" value="Genomic_DNA"/>
</dbReference>
<comment type="caution">
    <text evidence="1">The sequence shown here is derived from an EMBL/GenBank/DDBJ whole genome shotgun (WGS) entry which is preliminary data.</text>
</comment>
<organism evidence="1 2">
    <name type="scientific">Brachionus plicatilis</name>
    <name type="common">Marine rotifer</name>
    <name type="synonym">Brachionus muelleri</name>
    <dbReference type="NCBI Taxonomy" id="10195"/>
    <lineage>
        <taxon>Eukaryota</taxon>
        <taxon>Metazoa</taxon>
        <taxon>Spiralia</taxon>
        <taxon>Gnathifera</taxon>
        <taxon>Rotifera</taxon>
        <taxon>Eurotatoria</taxon>
        <taxon>Monogononta</taxon>
        <taxon>Pseudotrocha</taxon>
        <taxon>Ploima</taxon>
        <taxon>Brachionidae</taxon>
        <taxon>Brachionus</taxon>
    </lineage>
</organism>
<dbReference type="InterPro" id="IPR036397">
    <property type="entry name" value="RNaseH_sf"/>
</dbReference>
<reference evidence="1 2" key="1">
    <citation type="journal article" date="2018" name="Sci. Rep.">
        <title>Genomic signatures of local adaptation to the degree of environmental predictability in rotifers.</title>
        <authorList>
            <person name="Franch-Gras L."/>
            <person name="Hahn C."/>
            <person name="Garcia-Roger E.M."/>
            <person name="Carmona M.J."/>
            <person name="Serra M."/>
            <person name="Gomez A."/>
        </authorList>
    </citation>
    <scope>NUCLEOTIDE SEQUENCE [LARGE SCALE GENOMIC DNA]</scope>
    <source>
        <strain evidence="1">HYR1</strain>
    </source>
</reference>
<dbReference type="Proteomes" id="UP000276133">
    <property type="component" value="Unassembled WGS sequence"/>
</dbReference>
<evidence type="ECO:0000313" key="1">
    <source>
        <dbReference type="EMBL" id="RNA26344.1"/>
    </source>
</evidence>
<dbReference type="AlphaFoldDB" id="A0A3M7RS14"/>
<dbReference type="OrthoDB" id="7273888at2759"/>
<accession>A0A3M7RS14</accession>
<dbReference type="STRING" id="10195.A0A3M7RS14"/>
<sequence>MFLIPKATSVSVKQPKVTLLHHQQVKNIRQVRNLNRSYLVGLSFLRGRGVIPFIKKHHLDGNYKFWPDLASSHYANSDVNYLIDQNIKFEQKCENPANVPEVQPIEDFLSIINGKVYDNGWRAKNLDELRKRIRHSTRNMDQNLVQDLLASTSKRLNNIRRNEI</sequence>
<keyword evidence="2" id="KW-1185">Reference proteome</keyword>
<dbReference type="GO" id="GO:0003676">
    <property type="term" value="F:nucleic acid binding"/>
    <property type="evidence" value="ECO:0007669"/>
    <property type="project" value="InterPro"/>
</dbReference>
<gene>
    <name evidence="1" type="ORF">BpHYR1_004041</name>
</gene>
<name>A0A3M7RS14_BRAPC</name>